<organism evidence="1 2">
    <name type="scientific">Sphaerodactylus townsendi</name>
    <dbReference type="NCBI Taxonomy" id="933632"/>
    <lineage>
        <taxon>Eukaryota</taxon>
        <taxon>Metazoa</taxon>
        <taxon>Chordata</taxon>
        <taxon>Craniata</taxon>
        <taxon>Vertebrata</taxon>
        <taxon>Euteleostomi</taxon>
        <taxon>Lepidosauria</taxon>
        <taxon>Squamata</taxon>
        <taxon>Bifurcata</taxon>
        <taxon>Gekkota</taxon>
        <taxon>Sphaerodactylidae</taxon>
        <taxon>Sphaerodactylus</taxon>
    </lineage>
</organism>
<proteinExistence type="predicted"/>
<gene>
    <name evidence="1" type="ORF">K3G42_028859</name>
</gene>
<reference evidence="1" key="1">
    <citation type="submission" date="2021-08" db="EMBL/GenBank/DDBJ databases">
        <title>The first chromosome-level gecko genome reveals the dynamic sex chromosomes of Neotropical dwarf geckos (Sphaerodactylidae: Sphaerodactylus).</title>
        <authorList>
            <person name="Pinto B.J."/>
            <person name="Keating S.E."/>
            <person name="Gamble T."/>
        </authorList>
    </citation>
    <scope>NUCLEOTIDE SEQUENCE</scope>
    <source>
        <strain evidence="1">TG3544</strain>
    </source>
</reference>
<evidence type="ECO:0000313" key="1">
    <source>
        <dbReference type="EMBL" id="KAH7995846.1"/>
    </source>
</evidence>
<keyword evidence="2" id="KW-1185">Reference proteome</keyword>
<comment type="caution">
    <text evidence="1">The sequence shown here is derived from an EMBL/GenBank/DDBJ whole genome shotgun (WGS) entry which is preliminary data.</text>
</comment>
<name>A0ACB8ETQ2_9SAUR</name>
<accession>A0ACB8ETQ2</accession>
<sequence>MVCQTQLGGAEEEPQGGAPPPPPRPAQEPPPRAPAGPPAVSIREFQPGQRAEARRIFYEGILERVPNTAFRGLKDQPCAQLAYGAMAEKNNLNFLSVGSERGVRGGVLDAPE</sequence>
<dbReference type="Proteomes" id="UP000827872">
    <property type="component" value="Linkage Group LG07"/>
</dbReference>
<dbReference type="EMBL" id="CM037620">
    <property type="protein sequence ID" value="KAH7995846.1"/>
    <property type="molecule type" value="Genomic_DNA"/>
</dbReference>
<protein>
    <submittedName>
        <fullName evidence="1">Uncharacterized protein</fullName>
    </submittedName>
</protein>
<evidence type="ECO:0000313" key="2">
    <source>
        <dbReference type="Proteomes" id="UP000827872"/>
    </source>
</evidence>